<keyword evidence="1" id="KW-1133">Transmembrane helix</keyword>
<feature type="transmembrane region" description="Helical" evidence="1">
    <location>
        <begin position="51"/>
        <end position="72"/>
    </location>
</feature>
<evidence type="ECO:0000313" key="2">
    <source>
        <dbReference type="EMBL" id="TKR22923.1"/>
    </source>
</evidence>
<keyword evidence="1" id="KW-0812">Transmembrane</keyword>
<evidence type="ECO:0000313" key="3">
    <source>
        <dbReference type="Proteomes" id="UP000308121"/>
    </source>
</evidence>
<proteinExistence type="predicted"/>
<sequence>MSSTESPTSRPNPVVTFLQRRWLSVLLVVVAVVFAAQNRQPVRVHLLATTVTTPLWVALTAMLVLGLAAGTFRIRRAGRRDR</sequence>
<dbReference type="RefSeq" id="WP_154730256.1">
    <property type="nucleotide sequence ID" value="NZ_SZYE01000126.1"/>
</dbReference>
<keyword evidence="1" id="KW-0472">Membrane</keyword>
<reference evidence="2 3" key="1">
    <citation type="submission" date="2019-05" db="EMBL/GenBank/DDBJ databases">
        <title>Genome sequence of Cellulomonas hominis strain CS1.</title>
        <authorList>
            <person name="Belmont J."/>
            <person name="Maclea K.S."/>
        </authorList>
    </citation>
    <scope>NUCLEOTIDE SEQUENCE [LARGE SCALE GENOMIC DNA]</scope>
    <source>
        <strain evidence="2 3">CS1</strain>
    </source>
</reference>
<gene>
    <name evidence="2" type="ORF">FA014_13895</name>
</gene>
<protein>
    <submittedName>
        <fullName evidence="2">LapA family protein</fullName>
    </submittedName>
</protein>
<accession>A0A7Z8NQ32</accession>
<organism evidence="2 3">
    <name type="scientific">Cellulomonas hominis</name>
    <dbReference type="NCBI Taxonomy" id="156981"/>
    <lineage>
        <taxon>Bacteria</taxon>
        <taxon>Bacillati</taxon>
        <taxon>Actinomycetota</taxon>
        <taxon>Actinomycetes</taxon>
        <taxon>Micrococcales</taxon>
        <taxon>Cellulomonadaceae</taxon>
        <taxon>Cellulomonas</taxon>
    </lineage>
</organism>
<evidence type="ECO:0000256" key="1">
    <source>
        <dbReference type="SAM" id="Phobius"/>
    </source>
</evidence>
<comment type="caution">
    <text evidence="2">The sequence shown here is derived from an EMBL/GenBank/DDBJ whole genome shotgun (WGS) entry which is preliminary data.</text>
</comment>
<name>A0A7Z8NQ32_9CELL</name>
<dbReference type="Proteomes" id="UP000308121">
    <property type="component" value="Unassembled WGS sequence"/>
</dbReference>
<dbReference type="OrthoDB" id="4334695at2"/>
<dbReference type="AlphaFoldDB" id="A0A7Z8NQ32"/>
<dbReference type="EMBL" id="SZYE01000126">
    <property type="protein sequence ID" value="TKR22923.1"/>
    <property type="molecule type" value="Genomic_DNA"/>
</dbReference>